<dbReference type="AlphaFoldDB" id="A0A0F8XIJ7"/>
<comment type="caution">
    <text evidence="1">The sequence shown here is derived from an EMBL/GenBank/DDBJ whole genome shotgun (WGS) entry which is preliminary data.</text>
</comment>
<name>A0A0F8XIJ7_9ZZZZ</name>
<reference evidence="1" key="1">
    <citation type="journal article" date="2015" name="Nature">
        <title>Complex archaea that bridge the gap between prokaryotes and eukaryotes.</title>
        <authorList>
            <person name="Spang A."/>
            <person name="Saw J.H."/>
            <person name="Jorgensen S.L."/>
            <person name="Zaremba-Niedzwiedzka K."/>
            <person name="Martijn J."/>
            <person name="Lind A.E."/>
            <person name="van Eijk R."/>
            <person name="Schleper C."/>
            <person name="Guy L."/>
            <person name="Ettema T.J."/>
        </authorList>
    </citation>
    <scope>NUCLEOTIDE SEQUENCE</scope>
</reference>
<evidence type="ECO:0000313" key="1">
    <source>
        <dbReference type="EMBL" id="KKK60895.1"/>
    </source>
</evidence>
<accession>A0A0F8XIJ7</accession>
<protein>
    <submittedName>
        <fullName evidence="1">Uncharacterized protein</fullName>
    </submittedName>
</protein>
<gene>
    <name evidence="1" type="ORF">LCGC14_3019790</name>
</gene>
<sequence>MRNRSNLEFTTYPYSYALRTAKFDKVVGSVKEIIVYPTPINRSVVNCTYVMTPAKLETTTDYFIGGPVESEVILQCCLAVAEMQEDEKIGVETKAAVDLIQALIKKDKGESPDTVGQVRDTGMYQGSIFDYRSHWIPSGVYNVYGNEI</sequence>
<dbReference type="EMBL" id="LAZR01062745">
    <property type="protein sequence ID" value="KKK60895.1"/>
    <property type="molecule type" value="Genomic_DNA"/>
</dbReference>
<organism evidence="1">
    <name type="scientific">marine sediment metagenome</name>
    <dbReference type="NCBI Taxonomy" id="412755"/>
    <lineage>
        <taxon>unclassified sequences</taxon>
        <taxon>metagenomes</taxon>
        <taxon>ecological metagenomes</taxon>
    </lineage>
</organism>
<proteinExistence type="predicted"/>